<reference evidence="2" key="1">
    <citation type="submission" date="2021-02" db="EMBL/GenBank/DDBJ databases">
        <authorList>
            <person name="Nowell W R."/>
        </authorList>
    </citation>
    <scope>NUCLEOTIDE SEQUENCE</scope>
</reference>
<feature type="transmembrane region" description="Helical" evidence="1">
    <location>
        <begin position="111"/>
        <end position="130"/>
    </location>
</feature>
<comment type="caution">
    <text evidence="2">The sequence shown here is derived from an EMBL/GenBank/DDBJ whole genome shotgun (WGS) entry which is preliminary data.</text>
</comment>
<proteinExistence type="predicted"/>
<keyword evidence="1" id="KW-1133">Transmembrane helix</keyword>
<feature type="transmembrane region" description="Helical" evidence="1">
    <location>
        <begin position="48"/>
        <end position="67"/>
    </location>
</feature>
<accession>A0A814L301</accession>
<evidence type="ECO:0000313" key="3">
    <source>
        <dbReference type="Proteomes" id="UP000663889"/>
    </source>
</evidence>
<dbReference type="EMBL" id="CAJNOU010000662">
    <property type="protein sequence ID" value="CAF1059480.1"/>
    <property type="molecule type" value="Genomic_DNA"/>
</dbReference>
<name>A0A814L301_9BILA</name>
<gene>
    <name evidence="2" type="ORF">SEV965_LOCUS13773</name>
</gene>
<evidence type="ECO:0000256" key="1">
    <source>
        <dbReference type="SAM" id="Phobius"/>
    </source>
</evidence>
<evidence type="ECO:0000313" key="2">
    <source>
        <dbReference type="EMBL" id="CAF1059480.1"/>
    </source>
</evidence>
<protein>
    <submittedName>
        <fullName evidence="2">Uncharacterized protein</fullName>
    </submittedName>
</protein>
<dbReference type="Proteomes" id="UP000663889">
    <property type="component" value="Unassembled WGS sequence"/>
</dbReference>
<keyword evidence="1" id="KW-0812">Transmembrane</keyword>
<organism evidence="2 3">
    <name type="scientific">Rotaria sordida</name>
    <dbReference type="NCBI Taxonomy" id="392033"/>
    <lineage>
        <taxon>Eukaryota</taxon>
        <taxon>Metazoa</taxon>
        <taxon>Spiralia</taxon>
        <taxon>Gnathifera</taxon>
        <taxon>Rotifera</taxon>
        <taxon>Eurotatoria</taxon>
        <taxon>Bdelloidea</taxon>
        <taxon>Philodinida</taxon>
        <taxon>Philodinidae</taxon>
        <taxon>Rotaria</taxon>
    </lineage>
</organism>
<sequence length="140" mass="15029">MRIAGRILILAGLIITVVSALFCIIGLSTKGWYGSTGLFDNGMYKSPAALSVISFILLIITIIVLVLQMFDMLTGVLRLVSIILLFIATIFLLGTLASISEKILGYSFDLMVVAHFCSYVALAIIAFWLGQSSVESSSTG</sequence>
<feature type="transmembrane region" description="Helical" evidence="1">
    <location>
        <begin position="79"/>
        <end position="99"/>
    </location>
</feature>
<dbReference type="AlphaFoldDB" id="A0A814L301"/>
<feature type="transmembrane region" description="Helical" evidence="1">
    <location>
        <begin position="7"/>
        <end position="28"/>
    </location>
</feature>
<keyword evidence="1" id="KW-0472">Membrane</keyword>